<sequence>MKRTPLTKKRTPRRPVFSPSTRKIRHTKHSAEQTLQALLQLGDFGLNIYPCPHCDAWHIGHRPGNYSERKRDEHHSHHT</sequence>
<name>A0A5C5WBY9_9PLAN</name>
<dbReference type="Proteomes" id="UP000317243">
    <property type="component" value="Unassembled WGS sequence"/>
</dbReference>
<gene>
    <name evidence="2" type="ORF">KOR42_41600</name>
</gene>
<feature type="region of interest" description="Disordered" evidence="1">
    <location>
        <begin position="1"/>
        <end position="29"/>
    </location>
</feature>
<organism evidence="2 3">
    <name type="scientific">Thalassoglobus neptunius</name>
    <dbReference type="NCBI Taxonomy" id="1938619"/>
    <lineage>
        <taxon>Bacteria</taxon>
        <taxon>Pseudomonadati</taxon>
        <taxon>Planctomycetota</taxon>
        <taxon>Planctomycetia</taxon>
        <taxon>Planctomycetales</taxon>
        <taxon>Planctomycetaceae</taxon>
        <taxon>Thalassoglobus</taxon>
    </lineage>
</organism>
<dbReference type="EMBL" id="SIHI01000023">
    <property type="protein sequence ID" value="TWT47162.1"/>
    <property type="molecule type" value="Genomic_DNA"/>
</dbReference>
<protein>
    <submittedName>
        <fullName evidence="2">Uncharacterized protein</fullName>
    </submittedName>
</protein>
<feature type="region of interest" description="Disordered" evidence="1">
    <location>
        <begin position="60"/>
        <end position="79"/>
    </location>
</feature>
<feature type="compositionally biased region" description="Basic and acidic residues" evidence="1">
    <location>
        <begin position="67"/>
        <end position="79"/>
    </location>
</feature>
<evidence type="ECO:0000313" key="2">
    <source>
        <dbReference type="EMBL" id="TWT47162.1"/>
    </source>
</evidence>
<comment type="caution">
    <text evidence="2">The sequence shown here is derived from an EMBL/GenBank/DDBJ whole genome shotgun (WGS) entry which is preliminary data.</text>
</comment>
<evidence type="ECO:0000256" key="1">
    <source>
        <dbReference type="SAM" id="MobiDB-lite"/>
    </source>
</evidence>
<evidence type="ECO:0000313" key="3">
    <source>
        <dbReference type="Proteomes" id="UP000317243"/>
    </source>
</evidence>
<feature type="compositionally biased region" description="Basic residues" evidence="1">
    <location>
        <begin position="1"/>
        <end position="13"/>
    </location>
</feature>
<reference evidence="2 3" key="1">
    <citation type="submission" date="2019-02" db="EMBL/GenBank/DDBJ databases">
        <title>Deep-cultivation of Planctomycetes and their phenomic and genomic characterization uncovers novel biology.</title>
        <authorList>
            <person name="Wiegand S."/>
            <person name="Jogler M."/>
            <person name="Boedeker C."/>
            <person name="Pinto D."/>
            <person name="Vollmers J."/>
            <person name="Rivas-Marin E."/>
            <person name="Kohn T."/>
            <person name="Peeters S.H."/>
            <person name="Heuer A."/>
            <person name="Rast P."/>
            <person name="Oberbeckmann S."/>
            <person name="Bunk B."/>
            <person name="Jeske O."/>
            <person name="Meyerdierks A."/>
            <person name="Storesund J.E."/>
            <person name="Kallscheuer N."/>
            <person name="Luecker S."/>
            <person name="Lage O.M."/>
            <person name="Pohl T."/>
            <person name="Merkel B.J."/>
            <person name="Hornburger P."/>
            <person name="Mueller R.-W."/>
            <person name="Bruemmer F."/>
            <person name="Labrenz M."/>
            <person name="Spormann A.M."/>
            <person name="Op Den Camp H."/>
            <person name="Overmann J."/>
            <person name="Amann R."/>
            <person name="Jetten M.S.M."/>
            <person name="Mascher T."/>
            <person name="Medema M.H."/>
            <person name="Devos D.P."/>
            <person name="Kaster A.-K."/>
            <person name="Ovreas L."/>
            <person name="Rohde M."/>
            <person name="Galperin M.Y."/>
            <person name="Jogler C."/>
        </authorList>
    </citation>
    <scope>NUCLEOTIDE SEQUENCE [LARGE SCALE GENOMIC DNA]</scope>
    <source>
        <strain evidence="2 3">KOR42</strain>
    </source>
</reference>
<dbReference type="AlphaFoldDB" id="A0A5C5WBY9"/>
<accession>A0A5C5WBY9</accession>
<keyword evidence="3" id="KW-1185">Reference proteome</keyword>
<proteinExistence type="predicted"/>